<proteinExistence type="predicted"/>
<name>A0A370THP1_9HELO</name>
<dbReference type="PANTHER" id="PTHR38791:SF5">
    <property type="entry name" value="TRANSCRIPTION FACTOR DBAG-RELATED"/>
    <property type="match status" value="1"/>
</dbReference>
<evidence type="ECO:0000313" key="1">
    <source>
        <dbReference type="EMBL" id="RDL34717.1"/>
    </source>
</evidence>
<keyword evidence="2" id="KW-1185">Reference proteome</keyword>
<sequence length="443" mass="49568">MFCHEYSDVAQRVQAKEKIQANEQSQGLFDWQMQRSISPRLLPIDIKDAATNFYFENFTHLGRPEGLRSYLPKLYNRGGPDTVFKNAVIAVGMAGLANIAKCPTMTQAARMQYVAAISQVNKALSRPSRPTEDSVVMSVMMLSMFETMTCCHIKSRETWIEHIKGAASLICLRGENQFHNETGRSIFLYMRSNIISSCLQREIAVPELLCHWSIKAQVDDSVDRRKGNELMNIVTRFANLRALLKDGLLTDASDIVLTALEIEQDLISWLQDLPPAFIFTTTSAETATEMAYGSHCHIYEHLWAAFNINTYRTTHLMIHSMILECLVPYATSTHPVGTIQNPASQYQRSLEASHYLGAEIAASLPFHLGFSKSSGMHPPHKRTPIAGGLFSLWPLYILGSTDSIPEDLRAWSAERLIMIGKTMGIQTASMLAWVVGMTMGTNP</sequence>
<dbReference type="Pfam" id="PF11951">
    <property type="entry name" value="Fungal_trans_2"/>
    <property type="match status" value="1"/>
</dbReference>
<accession>A0A370THP1</accession>
<comment type="caution">
    <text evidence="1">The sequence shown here is derived from an EMBL/GenBank/DDBJ whole genome shotgun (WGS) entry which is preliminary data.</text>
</comment>
<dbReference type="STRING" id="2656787.A0A370THP1"/>
<dbReference type="OrthoDB" id="4220372at2759"/>
<evidence type="ECO:0000313" key="2">
    <source>
        <dbReference type="Proteomes" id="UP000254866"/>
    </source>
</evidence>
<reference evidence="1 2" key="1">
    <citation type="journal article" date="2018" name="IMA Fungus">
        <title>IMA Genome-F 9: Draft genome sequence of Annulohypoxylon stygium, Aspergillus mulundensis, Berkeleyomyces basicola (syn. Thielaviopsis basicola), Ceratocystis smalleyi, two Cercospora beticola strains, Coleophoma cylindrospora, Fusarium fracticaudum, Phialophora cf. hyalina, and Morchella septimelata.</title>
        <authorList>
            <person name="Wingfield B.D."/>
            <person name="Bills G.F."/>
            <person name="Dong Y."/>
            <person name="Huang W."/>
            <person name="Nel W.J."/>
            <person name="Swalarsk-Parry B.S."/>
            <person name="Vaghefi N."/>
            <person name="Wilken P.M."/>
            <person name="An Z."/>
            <person name="de Beer Z.W."/>
            <person name="De Vos L."/>
            <person name="Chen L."/>
            <person name="Duong T.A."/>
            <person name="Gao Y."/>
            <person name="Hammerbacher A."/>
            <person name="Kikkert J.R."/>
            <person name="Li Y."/>
            <person name="Li H."/>
            <person name="Li K."/>
            <person name="Li Q."/>
            <person name="Liu X."/>
            <person name="Ma X."/>
            <person name="Naidoo K."/>
            <person name="Pethybridge S.J."/>
            <person name="Sun J."/>
            <person name="Steenkamp E.T."/>
            <person name="van der Nest M.A."/>
            <person name="van Wyk S."/>
            <person name="Wingfield M.J."/>
            <person name="Xiong C."/>
            <person name="Yue Q."/>
            <person name="Zhang X."/>
        </authorList>
    </citation>
    <scope>NUCLEOTIDE SEQUENCE [LARGE SCALE GENOMIC DNA]</scope>
    <source>
        <strain evidence="1 2">BP 5553</strain>
    </source>
</reference>
<dbReference type="Proteomes" id="UP000254866">
    <property type="component" value="Unassembled WGS sequence"/>
</dbReference>
<organism evidence="1 2">
    <name type="scientific">Venustampulla echinocandica</name>
    <dbReference type="NCBI Taxonomy" id="2656787"/>
    <lineage>
        <taxon>Eukaryota</taxon>
        <taxon>Fungi</taxon>
        <taxon>Dikarya</taxon>
        <taxon>Ascomycota</taxon>
        <taxon>Pezizomycotina</taxon>
        <taxon>Leotiomycetes</taxon>
        <taxon>Helotiales</taxon>
        <taxon>Pleuroascaceae</taxon>
        <taxon>Venustampulla</taxon>
    </lineage>
</organism>
<dbReference type="AlphaFoldDB" id="A0A370THP1"/>
<dbReference type="EMBL" id="NPIC01000007">
    <property type="protein sequence ID" value="RDL34717.1"/>
    <property type="molecule type" value="Genomic_DNA"/>
</dbReference>
<evidence type="ECO:0008006" key="3">
    <source>
        <dbReference type="Google" id="ProtNLM"/>
    </source>
</evidence>
<dbReference type="RefSeq" id="XP_031867699.1">
    <property type="nucleotide sequence ID" value="XM_032016468.1"/>
</dbReference>
<gene>
    <name evidence="1" type="ORF">BP5553_07845</name>
</gene>
<protein>
    <recommendedName>
        <fullName evidence="3">Transcription factor domain-containing protein</fullName>
    </recommendedName>
</protein>
<dbReference type="PANTHER" id="PTHR38791">
    <property type="entry name" value="ZN(II)2CYS6 TRANSCRIPTION FACTOR (EUROFUNG)-RELATED-RELATED"/>
    <property type="match status" value="1"/>
</dbReference>
<dbReference type="GeneID" id="43600694"/>
<dbReference type="InterPro" id="IPR021858">
    <property type="entry name" value="Fun_TF"/>
</dbReference>
<dbReference type="InterPro" id="IPR053175">
    <property type="entry name" value="DHMBA_Reg_Transcription_Factor"/>
</dbReference>